<evidence type="ECO:0000259" key="12">
    <source>
        <dbReference type="Pfam" id="PF22456"/>
    </source>
</evidence>
<feature type="domain" description="Peptidase M16 middle/third" evidence="11">
    <location>
        <begin position="484"/>
        <end position="765"/>
    </location>
</feature>
<name>A0A6A7G622_9CRUS</name>
<dbReference type="InterPro" id="IPR011249">
    <property type="entry name" value="Metalloenz_LuxS/M16"/>
</dbReference>
<evidence type="ECO:0000256" key="1">
    <source>
        <dbReference type="ARBA" id="ARBA00001947"/>
    </source>
</evidence>
<dbReference type="FunFam" id="3.30.830.10:FF:000012">
    <property type="entry name" value="Protease 3"/>
    <property type="match status" value="1"/>
</dbReference>
<protein>
    <submittedName>
        <fullName evidence="13">Insulin-degrading enzyme-like isoform X2</fullName>
    </submittedName>
</protein>
<accession>A0A6A7G622</accession>
<dbReference type="InterPro" id="IPR032632">
    <property type="entry name" value="Peptidase_M16_M"/>
</dbReference>
<evidence type="ECO:0000259" key="9">
    <source>
        <dbReference type="Pfam" id="PF00675"/>
    </source>
</evidence>
<keyword evidence="3" id="KW-0645">Protease</keyword>
<dbReference type="GO" id="GO:0046872">
    <property type="term" value="F:metal ion binding"/>
    <property type="evidence" value="ECO:0007669"/>
    <property type="project" value="UniProtKB-KW"/>
</dbReference>
<sequence>MNPNNNNNSDLHNKVIFADVRFPNYRMSDHSFFETCNVQFPIRGNESTNDLWSEILNELSSPNDQNILKKYQFRLRFNDHYLDPNQTLFEQIRNAKSNPIRIDVVCDDSRSSTSTLEKVVIQSPSDDRSYRVKTLSNGIKALLVSDKSAKKAAASLNVHIGSMSNPSKLPGLAHFLEHMLFLGSKKFPKEDQYQEFLSLHGGMSNAYTSDENTVFFFEVNCSGLSEALKLFCQMFVAPLLTDASIDREKNAVNNEFEKNIQQDGWRTHLVTQEIIGNSHPFGQFSCGNNESLKFANRNDLTEFLKLYKQTKMTLVILGNESLEKLENLSLQFQEIPKSCQRQQTIPEFPSNPFNNCINHWINIIPVCDLRTIQISWPISSLTKVWANGNIRAIQYCLNYKGNGSMLALLKSFGFANGLSCGIEMNTTFAGLFSLEICLTVDGLYNIEKILEIVYSYLFFLGEERNDSKWFPLCQMISKLNDLNFKFLEKCESMGYVSALTTALHRYPSGFVLKGPFTFDVSDEMTTIQDAKSYFKYLIPQNSFIILQSKNLQPNKEEKWFKTKYSIQEFTFPWKNSFFEDLRFPNLTDFCPNNDELIIKTESPNSDYPQRIDVGDPNVYCWHKLDDVYSKPNAIVTMEFVRNENDSISTEDQILSSLSTLLINDFLSSQLFDLEIIGMSHCLRSFRNGIAISFSGYNSRLSTLFEKIIDGIRSVQNGVNIHRICKIVECYERALKNVDKNPPYKQAMQNQRLLMEKNRLSSKERLLTLENVKQNDLQKIIPEFIEKIFFQTNFGLQIMIYGNILKNEAKTLTLNIINRLNLSNRTIPREKWAKRNGFYASNTKSTFCIEKSTNIDEENSANILYFQIGEDQISMRCCLLVLGQILKNPAFDVLRTKEQLGYLVWTKIISNSGVMGFEIVVQSSSKCPKYLKRREEVFLQNFRSKLQSMKPEKFKKYVEAISVILSKKPENLSLQAGKFWSEISRRRYQFDILKDEISTLKKMEKSNVLFVFENSFLPNGEFPLRKVSFGVFGKNSSQCDCGNNCDEAESLKICDVIAEEIETKTRIVYPSLEKQ</sequence>
<dbReference type="Pfam" id="PF05193">
    <property type="entry name" value="Peptidase_M16_C"/>
    <property type="match status" value="1"/>
</dbReference>
<evidence type="ECO:0000256" key="8">
    <source>
        <dbReference type="RuleBase" id="RU004447"/>
    </source>
</evidence>
<keyword evidence="7" id="KW-0482">Metalloprotease</keyword>
<organism evidence="13">
    <name type="scientific">Hirondellea gigas</name>
    <dbReference type="NCBI Taxonomy" id="1518452"/>
    <lineage>
        <taxon>Eukaryota</taxon>
        <taxon>Metazoa</taxon>
        <taxon>Ecdysozoa</taxon>
        <taxon>Arthropoda</taxon>
        <taxon>Crustacea</taxon>
        <taxon>Multicrustacea</taxon>
        <taxon>Malacostraca</taxon>
        <taxon>Eumalacostraca</taxon>
        <taxon>Peracarida</taxon>
        <taxon>Amphipoda</taxon>
        <taxon>Amphilochidea</taxon>
        <taxon>Lysianassida</taxon>
        <taxon>Lysianassidira</taxon>
        <taxon>Lysianassoidea</taxon>
        <taxon>Lysianassidae</taxon>
        <taxon>Hirondellea</taxon>
    </lineage>
</organism>
<dbReference type="PANTHER" id="PTHR43690">
    <property type="entry name" value="NARDILYSIN"/>
    <property type="match status" value="1"/>
</dbReference>
<comment type="similarity">
    <text evidence="2 8">Belongs to the peptidase M16 family.</text>
</comment>
<dbReference type="GO" id="GO:0006508">
    <property type="term" value="P:proteolysis"/>
    <property type="evidence" value="ECO:0007669"/>
    <property type="project" value="UniProtKB-KW"/>
</dbReference>
<evidence type="ECO:0000259" key="10">
    <source>
        <dbReference type="Pfam" id="PF05193"/>
    </source>
</evidence>
<evidence type="ECO:0000256" key="3">
    <source>
        <dbReference type="ARBA" id="ARBA00022670"/>
    </source>
</evidence>
<feature type="domain" description="Peptidase M16 C-terminal" evidence="10">
    <location>
        <begin position="296"/>
        <end position="457"/>
    </location>
</feature>
<dbReference type="PANTHER" id="PTHR43690:SF18">
    <property type="entry name" value="INSULIN-DEGRADING ENZYME-RELATED"/>
    <property type="match status" value="1"/>
</dbReference>
<evidence type="ECO:0000256" key="4">
    <source>
        <dbReference type="ARBA" id="ARBA00022723"/>
    </source>
</evidence>
<keyword evidence="4" id="KW-0479">Metal-binding</keyword>
<reference evidence="13" key="1">
    <citation type="submission" date="2017-11" db="EMBL/GenBank/DDBJ databases">
        <title>The sensing device of the deep-sea amphipod.</title>
        <authorList>
            <person name="Kobayashi H."/>
            <person name="Nagahama T."/>
            <person name="Arai W."/>
            <person name="Sasagawa Y."/>
            <person name="Umeda M."/>
            <person name="Hayashi T."/>
            <person name="Nikaido I."/>
            <person name="Watanabe H."/>
            <person name="Oguri K."/>
            <person name="Kitazato H."/>
            <person name="Fujioka K."/>
            <person name="Kido Y."/>
            <person name="Takami H."/>
        </authorList>
    </citation>
    <scope>NUCLEOTIDE SEQUENCE</scope>
    <source>
        <tissue evidence="13">Whole body</tissue>
    </source>
</reference>
<comment type="cofactor">
    <cofactor evidence="1">
        <name>Zn(2+)</name>
        <dbReference type="ChEBI" id="CHEBI:29105"/>
    </cofactor>
</comment>
<evidence type="ECO:0000256" key="7">
    <source>
        <dbReference type="ARBA" id="ARBA00023049"/>
    </source>
</evidence>
<dbReference type="GO" id="GO:0004222">
    <property type="term" value="F:metalloendopeptidase activity"/>
    <property type="evidence" value="ECO:0007669"/>
    <property type="project" value="InterPro"/>
</dbReference>
<evidence type="ECO:0000256" key="6">
    <source>
        <dbReference type="ARBA" id="ARBA00022833"/>
    </source>
</evidence>
<dbReference type="InterPro" id="IPR011765">
    <property type="entry name" value="Pept_M16_N"/>
</dbReference>
<dbReference type="PROSITE" id="PS00143">
    <property type="entry name" value="INSULINASE"/>
    <property type="match status" value="1"/>
</dbReference>
<dbReference type="InterPro" id="IPR050626">
    <property type="entry name" value="Peptidase_M16"/>
</dbReference>
<evidence type="ECO:0000256" key="5">
    <source>
        <dbReference type="ARBA" id="ARBA00022801"/>
    </source>
</evidence>
<dbReference type="SUPFAM" id="SSF63411">
    <property type="entry name" value="LuxS/MPP-like metallohydrolase"/>
    <property type="match status" value="4"/>
</dbReference>
<feature type="domain" description="Peptidase M16 N-terminal" evidence="9">
    <location>
        <begin position="142"/>
        <end position="267"/>
    </location>
</feature>
<dbReference type="EMBL" id="IACT01006137">
    <property type="protein sequence ID" value="LAC25275.1"/>
    <property type="molecule type" value="mRNA"/>
</dbReference>
<dbReference type="Pfam" id="PF00675">
    <property type="entry name" value="Peptidase_M16"/>
    <property type="match status" value="1"/>
</dbReference>
<dbReference type="GO" id="GO:0005737">
    <property type="term" value="C:cytoplasm"/>
    <property type="evidence" value="ECO:0007669"/>
    <property type="project" value="UniProtKB-ARBA"/>
</dbReference>
<evidence type="ECO:0000259" key="11">
    <source>
        <dbReference type="Pfam" id="PF16187"/>
    </source>
</evidence>
<keyword evidence="5" id="KW-0378">Hydrolase</keyword>
<dbReference type="InterPro" id="IPR007863">
    <property type="entry name" value="Peptidase_M16_C"/>
</dbReference>
<dbReference type="Pfam" id="PF16187">
    <property type="entry name" value="Peptidase_M16_M"/>
    <property type="match status" value="1"/>
</dbReference>
<evidence type="ECO:0000256" key="2">
    <source>
        <dbReference type="ARBA" id="ARBA00007261"/>
    </source>
</evidence>
<dbReference type="InterPro" id="IPR001431">
    <property type="entry name" value="Pept_M16_Zn_BS"/>
</dbReference>
<keyword evidence="6" id="KW-0862">Zinc</keyword>
<dbReference type="Pfam" id="PF22456">
    <property type="entry name" value="PqqF-like_C_4"/>
    <property type="match status" value="1"/>
</dbReference>
<dbReference type="InterPro" id="IPR054734">
    <property type="entry name" value="PqqF-like_C_4"/>
</dbReference>
<proteinExistence type="evidence at transcript level"/>
<feature type="domain" description="Coenzyme PQQ synthesis protein F-like C-terminal lobe" evidence="12">
    <location>
        <begin position="880"/>
        <end position="979"/>
    </location>
</feature>
<dbReference type="AlphaFoldDB" id="A0A6A7G622"/>
<evidence type="ECO:0000313" key="13">
    <source>
        <dbReference type="EMBL" id="LAC25275.1"/>
    </source>
</evidence>
<dbReference type="Gene3D" id="3.30.830.10">
    <property type="entry name" value="Metalloenzyme, LuxS/M16 peptidase-like"/>
    <property type="match status" value="4"/>
</dbReference>